<evidence type="ECO:0000259" key="2">
    <source>
        <dbReference type="Pfam" id="PF00266"/>
    </source>
</evidence>
<feature type="domain" description="Aminotransferase class V" evidence="2">
    <location>
        <begin position="31"/>
        <end position="385"/>
    </location>
</feature>
<dbReference type="Proteomes" id="UP000316598">
    <property type="component" value="Unassembled WGS sequence"/>
</dbReference>
<sequence length="399" mass="43867">MSFSAPDDAQLQRDPWQWWRSQMPISRLWAYFDHAAVAPLSQPAAAAIEQFAAQASLQGDTVWPQWNRALQTLREQTATLLRCETSDICLVPNTTTGINIVAEGWPWQAGDSVVIPEGEFPSNLFPWLNQQSRGVEVRIVPRRDGRVVIDDLIANCDQSTRLIAVSWVGYATGFRLDIDDLVAKAHDQGIAVFLDAIQGLGMYDLDLTKTPVDFIAADGHKWLLGPEGAGVAMIRQEYVDRLRAGNVGWASVRQSHNYAHPEFALRGDASRFESGSANMIGMAALSASLSLFLSVRQAHGPDAIEQRVCALANKLSEKLLAAGAVCDRPGEPKSQSGIVNFQIPGTEPAQFREVALQHHVVVSCRGQGVRASIHAYNNEDDLDRLVEVVRLVNKPQQMP</sequence>
<proteinExistence type="predicted"/>
<evidence type="ECO:0000313" key="3">
    <source>
        <dbReference type="EMBL" id="TWT49514.1"/>
    </source>
</evidence>
<reference evidence="3 4" key="1">
    <citation type="submission" date="2019-02" db="EMBL/GenBank/DDBJ databases">
        <title>Deep-cultivation of Planctomycetes and their phenomic and genomic characterization uncovers novel biology.</title>
        <authorList>
            <person name="Wiegand S."/>
            <person name="Jogler M."/>
            <person name="Boedeker C."/>
            <person name="Pinto D."/>
            <person name="Vollmers J."/>
            <person name="Rivas-Marin E."/>
            <person name="Kohn T."/>
            <person name="Peeters S.H."/>
            <person name="Heuer A."/>
            <person name="Rast P."/>
            <person name="Oberbeckmann S."/>
            <person name="Bunk B."/>
            <person name="Jeske O."/>
            <person name="Meyerdierks A."/>
            <person name="Storesund J.E."/>
            <person name="Kallscheuer N."/>
            <person name="Luecker S."/>
            <person name="Lage O.M."/>
            <person name="Pohl T."/>
            <person name="Merkel B.J."/>
            <person name="Hornburger P."/>
            <person name="Mueller R.-W."/>
            <person name="Bruemmer F."/>
            <person name="Labrenz M."/>
            <person name="Spormann A.M."/>
            <person name="Op Den Camp H."/>
            <person name="Overmann J."/>
            <person name="Amann R."/>
            <person name="Jetten M.S.M."/>
            <person name="Mascher T."/>
            <person name="Medema M.H."/>
            <person name="Devos D.P."/>
            <person name="Kaster A.-K."/>
            <person name="Ovreas L."/>
            <person name="Rohde M."/>
            <person name="Galperin M.Y."/>
            <person name="Jogler C."/>
        </authorList>
    </citation>
    <scope>NUCLEOTIDE SEQUENCE [LARGE SCALE GENOMIC DNA]</scope>
    <source>
        <strain evidence="3 4">Pla22</strain>
    </source>
</reference>
<comment type="caution">
    <text evidence="3">The sequence shown here is derived from an EMBL/GenBank/DDBJ whole genome shotgun (WGS) entry which is preliminary data.</text>
</comment>
<keyword evidence="3" id="KW-0808">Transferase</keyword>
<dbReference type="EMBL" id="SJPI01000003">
    <property type="protein sequence ID" value="TWT49514.1"/>
    <property type="molecule type" value="Genomic_DNA"/>
</dbReference>
<dbReference type="AlphaFoldDB" id="A0A5C5WFH9"/>
<dbReference type="Gene3D" id="3.40.640.10">
    <property type="entry name" value="Type I PLP-dependent aspartate aminotransferase-like (Major domain)"/>
    <property type="match status" value="1"/>
</dbReference>
<accession>A0A5C5WFH9</accession>
<dbReference type="Pfam" id="PF00266">
    <property type="entry name" value="Aminotran_5"/>
    <property type="match status" value="1"/>
</dbReference>
<dbReference type="PANTHER" id="PTHR43586:SF15">
    <property type="entry name" value="BLR3095 PROTEIN"/>
    <property type="match status" value="1"/>
</dbReference>
<dbReference type="InterPro" id="IPR000192">
    <property type="entry name" value="Aminotrans_V_dom"/>
</dbReference>
<dbReference type="PANTHER" id="PTHR43586">
    <property type="entry name" value="CYSTEINE DESULFURASE"/>
    <property type="match status" value="1"/>
</dbReference>
<dbReference type="EC" id="2.8.1.7" evidence="3"/>
<dbReference type="InterPro" id="IPR015421">
    <property type="entry name" value="PyrdxlP-dep_Trfase_major"/>
</dbReference>
<evidence type="ECO:0000256" key="1">
    <source>
        <dbReference type="ARBA" id="ARBA00022898"/>
    </source>
</evidence>
<dbReference type="InterPro" id="IPR015424">
    <property type="entry name" value="PyrdxlP-dep_Trfase"/>
</dbReference>
<organism evidence="3 4">
    <name type="scientific">Rubripirellula amarantea</name>
    <dbReference type="NCBI Taxonomy" id="2527999"/>
    <lineage>
        <taxon>Bacteria</taxon>
        <taxon>Pseudomonadati</taxon>
        <taxon>Planctomycetota</taxon>
        <taxon>Planctomycetia</taxon>
        <taxon>Pirellulales</taxon>
        <taxon>Pirellulaceae</taxon>
        <taxon>Rubripirellula</taxon>
    </lineage>
</organism>
<gene>
    <name evidence="3" type="primary">sufS</name>
    <name evidence="3" type="ORF">Pla22_47110</name>
</gene>
<dbReference type="Gene3D" id="3.90.1150.10">
    <property type="entry name" value="Aspartate Aminotransferase, domain 1"/>
    <property type="match status" value="1"/>
</dbReference>
<keyword evidence="1" id="KW-0663">Pyridoxal phosphate</keyword>
<protein>
    <submittedName>
        <fullName evidence="3">Cysteine desulfurase</fullName>
        <ecNumber evidence="3">2.8.1.7</ecNumber>
    </submittedName>
</protein>
<name>A0A5C5WFH9_9BACT</name>
<evidence type="ECO:0000313" key="4">
    <source>
        <dbReference type="Proteomes" id="UP000316598"/>
    </source>
</evidence>
<dbReference type="InterPro" id="IPR015422">
    <property type="entry name" value="PyrdxlP-dep_Trfase_small"/>
</dbReference>
<dbReference type="SUPFAM" id="SSF53383">
    <property type="entry name" value="PLP-dependent transferases"/>
    <property type="match status" value="1"/>
</dbReference>
<keyword evidence="4" id="KW-1185">Reference proteome</keyword>
<dbReference type="GO" id="GO:0031071">
    <property type="term" value="F:cysteine desulfurase activity"/>
    <property type="evidence" value="ECO:0007669"/>
    <property type="project" value="UniProtKB-EC"/>
</dbReference>